<dbReference type="Proteomes" id="UP000294155">
    <property type="component" value="Unassembled WGS sequence"/>
</dbReference>
<keyword evidence="3" id="KW-1185">Reference proteome</keyword>
<sequence>MPRFLPRLAGLLLLLLVLLPTLGRGQSFSPAADEYFTTALTLLRKNALHRRQVDWPQLEQQLRARAFSVTTPAETYPLIRLAVQALNDHHSSFVPPGGQAAALVPLSSPPRPAAPDTVSGPADVGYLRVPPFRGTDAQAQDYVARLRAQVQRQNQSGLRGWIVDMRGNPGGNMWVMLTALGPLLDEGVLGYFAPEKGPLEPWGYRQGRVFIGRTPYPLLVEPTQLRQPAPVVAVLTDGRTASSAEAVVVAFRGRARTHSFGQPTYGVPSANTTFTLPDGALLNITTAAFADRTRRVYERALAPDEPTAPAQTLSRAVEWVRAQPQP</sequence>
<dbReference type="SMART" id="SM00245">
    <property type="entry name" value="TSPc"/>
    <property type="match status" value="1"/>
</dbReference>
<dbReference type="PANTHER" id="PTHR32060:SF30">
    <property type="entry name" value="CARBOXY-TERMINAL PROCESSING PROTEASE CTPA"/>
    <property type="match status" value="1"/>
</dbReference>
<comment type="caution">
    <text evidence="2">The sequence shown here is derived from an EMBL/GenBank/DDBJ whole genome shotgun (WGS) entry which is preliminary data.</text>
</comment>
<protein>
    <submittedName>
        <fullName evidence="2">Peptidase S41</fullName>
    </submittedName>
</protein>
<dbReference type="GO" id="GO:0008236">
    <property type="term" value="F:serine-type peptidase activity"/>
    <property type="evidence" value="ECO:0007669"/>
    <property type="project" value="InterPro"/>
</dbReference>
<gene>
    <name evidence="2" type="ORF">EWM57_20445</name>
</gene>
<dbReference type="CDD" id="cd06567">
    <property type="entry name" value="Peptidase_S41"/>
    <property type="match status" value="1"/>
</dbReference>
<dbReference type="InterPro" id="IPR029045">
    <property type="entry name" value="ClpP/crotonase-like_dom_sf"/>
</dbReference>
<dbReference type="AlphaFoldDB" id="A0A4Q5L692"/>
<reference evidence="2 3" key="1">
    <citation type="submission" date="2019-02" db="EMBL/GenBank/DDBJ databases">
        <title>Bacterial novel species isolated from soil.</title>
        <authorList>
            <person name="Jung H.-Y."/>
        </authorList>
    </citation>
    <scope>NUCLEOTIDE SEQUENCE [LARGE SCALE GENOMIC DNA]</scope>
    <source>
        <strain evidence="2 3">1-3-3-3</strain>
    </source>
</reference>
<dbReference type="Pfam" id="PF03572">
    <property type="entry name" value="Peptidase_S41"/>
    <property type="match status" value="1"/>
</dbReference>
<dbReference type="SUPFAM" id="SSF52096">
    <property type="entry name" value="ClpP/crotonase"/>
    <property type="match status" value="1"/>
</dbReference>
<evidence type="ECO:0000313" key="3">
    <source>
        <dbReference type="Proteomes" id="UP000294155"/>
    </source>
</evidence>
<dbReference type="InterPro" id="IPR005151">
    <property type="entry name" value="Tail-specific_protease"/>
</dbReference>
<dbReference type="OrthoDB" id="7314861at2"/>
<dbReference type="EMBL" id="SEWE01000081">
    <property type="protein sequence ID" value="RYU74529.1"/>
    <property type="molecule type" value="Genomic_DNA"/>
</dbReference>
<accession>A0A4Q5L692</accession>
<proteinExistence type="predicted"/>
<dbReference type="Gene3D" id="3.90.226.10">
    <property type="entry name" value="2-enoyl-CoA Hydratase, Chain A, domain 1"/>
    <property type="match status" value="1"/>
</dbReference>
<dbReference type="RefSeq" id="WP_129923160.1">
    <property type="nucleotide sequence ID" value="NZ_SEWE01000081.1"/>
</dbReference>
<dbReference type="Gene3D" id="3.30.750.44">
    <property type="match status" value="1"/>
</dbReference>
<dbReference type="GO" id="GO:0007165">
    <property type="term" value="P:signal transduction"/>
    <property type="evidence" value="ECO:0007669"/>
    <property type="project" value="TreeGrafter"/>
</dbReference>
<dbReference type="GO" id="GO:0004175">
    <property type="term" value="F:endopeptidase activity"/>
    <property type="evidence" value="ECO:0007669"/>
    <property type="project" value="TreeGrafter"/>
</dbReference>
<feature type="domain" description="Tail specific protease" evidence="1">
    <location>
        <begin position="71"/>
        <end position="308"/>
    </location>
</feature>
<evidence type="ECO:0000313" key="2">
    <source>
        <dbReference type="EMBL" id="RYU74529.1"/>
    </source>
</evidence>
<evidence type="ECO:0000259" key="1">
    <source>
        <dbReference type="SMART" id="SM00245"/>
    </source>
</evidence>
<dbReference type="PANTHER" id="PTHR32060">
    <property type="entry name" value="TAIL-SPECIFIC PROTEASE"/>
    <property type="match status" value="1"/>
</dbReference>
<organism evidence="2 3">
    <name type="scientific">Hymenobacter persicinus</name>
    <dbReference type="NCBI Taxonomy" id="2025506"/>
    <lineage>
        <taxon>Bacteria</taxon>
        <taxon>Pseudomonadati</taxon>
        <taxon>Bacteroidota</taxon>
        <taxon>Cytophagia</taxon>
        <taxon>Cytophagales</taxon>
        <taxon>Hymenobacteraceae</taxon>
        <taxon>Hymenobacter</taxon>
    </lineage>
</organism>
<dbReference type="GO" id="GO:0006508">
    <property type="term" value="P:proteolysis"/>
    <property type="evidence" value="ECO:0007669"/>
    <property type="project" value="InterPro"/>
</dbReference>
<name>A0A4Q5L692_9BACT</name>
<dbReference type="GO" id="GO:0030288">
    <property type="term" value="C:outer membrane-bounded periplasmic space"/>
    <property type="evidence" value="ECO:0007669"/>
    <property type="project" value="TreeGrafter"/>
</dbReference>